<dbReference type="AlphaFoldDB" id="A0A4Y4D3F2"/>
<keyword evidence="1" id="KW-0472">Membrane</keyword>
<name>A0A4Y4D3F2_ZOORA</name>
<dbReference type="GO" id="GO:0005886">
    <property type="term" value="C:plasma membrane"/>
    <property type="evidence" value="ECO:0007669"/>
    <property type="project" value="TreeGrafter"/>
</dbReference>
<feature type="transmembrane region" description="Helical" evidence="1">
    <location>
        <begin position="121"/>
        <end position="138"/>
    </location>
</feature>
<dbReference type="PANTHER" id="PTHR35813:SF1">
    <property type="entry name" value="INNER MEMBRANE PROTEIN YBAN"/>
    <property type="match status" value="1"/>
</dbReference>
<dbReference type="Proteomes" id="UP000318422">
    <property type="component" value="Unassembled WGS sequence"/>
</dbReference>
<dbReference type="Pfam" id="PF04304">
    <property type="entry name" value="DUF454"/>
    <property type="match status" value="1"/>
</dbReference>
<evidence type="ECO:0000313" key="2">
    <source>
        <dbReference type="EMBL" id="GEC97310.1"/>
    </source>
</evidence>
<evidence type="ECO:0000256" key="1">
    <source>
        <dbReference type="SAM" id="Phobius"/>
    </source>
</evidence>
<protein>
    <recommendedName>
        <fullName evidence="4">DUF454 domain-containing protein</fullName>
    </recommendedName>
</protein>
<keyword evidence="1" id="KW-1133">Transmembrane helix</keyword>
<keyword evidence="1" id="KW-0812">Transmembrane</keyword>
<proteinExistence type="predicted"/>
<feature type="transmembrane region" description="Helical" evidence="1">
    <location>
        <begin position="29"/>
        <end position="62"/>
    </location>
</feature>
<dbReference type="EMBL" id="BJNV01000075">
    <property type="protein sequence ID" value="GEC97310.1"/>
    <property type="molecule type" value="Genomic_DNA"/>
</dbReference>
<evidence type="ECO:0000313" key="3">
    <source>
        <dbReference type="Proteomes" id="UP000318422"/>
    </source>
</evidence>
<evidence type="ECO:0008006" key="4">
    <source>
        <dbReference type="Google" id="ProtNLM"/>
    </source>
</evidence>
<reference evidence="2 3" key="1">
    <citation type="submission" date="2019-06" db="EMBL/GenBank/DDBJ databases">
        <title>Whole genome shotgun sequence of Zoogloea ramigera NBRC 15342.</title>
        <authorList>
            <person name="Hosoyama A."/>
            <person name="Uohara A."/>
            <person name="Ohji S."/>
            <person name="Ichikawa N."/>
        </authorList>
    </citation>
    <scope>NUCLEOTIDE SEQUENCE [LARGE SCALE GENOMIC DNA]</scope>
    <source>
        <strain evidence="2 3">NBRC 15342</strain>
    </source>
</reference>
<feature type="transmembrane region" description="Helical" evidence="1">
    <location>
        <begin position="98"/>
        <end position="115"/>
    </location>
</feature>
<dbReference type="InterPro" id="IPR007401">
    <property type="entry name" value="DUF454"/>
</dbReference>
<accession>A0A4Y4D3F2</accession>
<comment type="caution">
    <text evidence="2">The sequence shown here is derived from an EMBL/GenBank/DDBJ whole genome shotgun (WGS) entry which is preliminary data.</text>
</comment>
<gene>
    <name evidence="2" type="ORF">ZRA01_33830</name>
</gene>
<dbReference type="RefSeq" id="WP_170183012.1">
    <property type="nucleotide sequence ID" value="NZ_BJNV01000075.1"/>
</dbReference>
<dbReference type="PANTHER" id="PTHR35813">
    <property type="entry name" value="INNER MEMBRANE PROTEIN YBAN"/>
    <property type="match status" value="1"/>
</dbReference>
<keyword evidence="3" id="KW-1185">Reference proteome</keyword>
<organism evidence="2 3">
    <name type="scientific">Zoogloea ramigera</name>
    <dbReference type="NCBI Taxonomy" id="350"/>
    <lineage>
        <taxon>Bacteria</taxon>
        <taxon>Pseudomonadati</taxon>
        <taxon>Pseudomonadota</taxon>
        <taxon>Betaproteobacteria</taxon>
        <taxon>Rhodocyclales</taxon>
        <taxon>Zoogloeaceae</taxon>
        <taxon>Zoogloea</taxon>
    </lineage>
</organism>
<sequence length="144" mass="15102">MPPSPCHPATAAIAPRVSGLLERAGRHGLFLLGGLSFATGTLGLVVPLLPTTIFWIIAAWAWSKSCPRLQQRLYALPGAGPHVKSWIEDGTISRRGKLFAVGGLLFGLAMTALALHDQALILTAASLPQLAAVLFVASRREGSG</sequence>